<feature type="region of interest" description="Disordered" evidence="1">
    <location>
        <begin position="1"/>
        <end position="56"/>
    </location>
</feature>
<dbReference type="RefSeq" id="WP_047853968.1">
    <property type="nucleotide sequence ID" value="NZ_CP011509.1"/>
</dbReference>
<feature type="compositionally biased region" description="Polar residues" evidence="1">
    <location>
        <begin position="1"/>
        <end position="10"/>
    </location>
</feature>
<sequence>MAEQDMTTAEQVHADIPGWGVDGDPNNRPGVPMLLKPEPRGGAHWDRPERQPPPDFPVLKRAELDALTPAFGTAAPPKGLSGVLRRVAYGIPENRARHVMLLLVADRVDVLESRLLRGPAKSLSTVLGLVGGGWLLSRLRT</sequence>
<reference evidence="2 4" key="1">
    <citation type="submission" date="2015-05" db="EMBL/GenBank/DDBJ databases">
        <title>Genome assembly of Archangium gephyra DSM 2261.</title>
        <authorList>
            <person name="Sharma G."/>
            <person name="Subramanian S."/>
        </authorList>
    </citation>
    <scope>NUCLEOTIDE SEQUENCE [LARGE SCALE GENOMIC DNA]</scope>
    <source>
        <strain evidence="2 4">DSM 2261</strain>
    </source>
</reference>
<dbReference type="EMBL" id="QUMU01000006">
    <property type="protein sequence ID" value="REG30591.1"/>
    <property type="molecule type" value="Genomic_DNA"/>
</dbReference>
<evidence type="ECO:0000313" key="4">
    <source>
        <dbReference type="Proteomes" id="UP000035579"/>
    </source>
</evidence>
<organism evidence="2 4">
    <name type="scientific">Archangium gephyra</name>
    <dbReference type="NCBI Taxonomy" id="48"/>
    <lineage>
        <taxon>Bacteria</taxon>
        <taxon>Pseudomonadati</taxon>
        <taxon>Myxococcota</taxon>
        <taxon>Myxococcia</taxon>
        <taxon>Myxococcales</taxon>
        <taxon>Cystobacterineae</taxon>
        <taxon>Archangiaceae</taxon>
        <taxon>Archangium</taxon>
    </lineage>
</organism>
<keyword evidence="5" id="KW-1185">Reference proteome</keyword>
<protein>
    <submittedName>
        <fullName evidence="2">Uncharacterized protein</fullName>
    </submittedName>
</protein>
<dbReference type="EMBL" id="CP011509">
    <property type="protein sequence ID" value="AKI98662.1"/>
    <property type="molecule type" value="Genomic_DNA"/>
</dbReference>
<name>A0AAC8TAJ3_9BACT</name>
<evidence type="ECO:0000313" key="2">
    <source>
        <dbReference type="EMBL" id="AKI98662.1"/>
    </source>
</evidence>
<accession>A0AAC8TAJ3</accession>
<dbReference type="AlphaFoldDB" id="A0AAC8TAJ3"/>
<proteinExistence type="predicted"/>
<dbReference type="Proteomes" id="UP000035579">
    <property type="component" value="Chromosome"/>
</dbReference>
<gene>
    <name evidence="2" type="ORF">AA314_00289</name>
    <name evidence="3" type="ORF">ATI61_10660</name>
</gene>
<evidence type="ECO:0000313" key="3">
    <source>
        <dbReference type="EMBL" id="REG30591.1"/>
    </source>
</evidence>
<dbReference type="KEGG" id="age:AA314_00289"/>
<evidence type="ECO:0000313" key="5">
    <source>
        <dbReference type="Proteomes" id="UP000256345"/>
    </source>
</evidence>
<reference evidence="3 5" key="2">
    <citation type="submission" date="2018-08" db="EMBL/GenBank/DDBJ databases">
        <title>Genomic Encyclopedia of Archaeal and Bacterial Type Strains, Phase II (KMG-II): from individual species to whole genera.</title>
        <authorList>
            <person name="Goeker M."/>
        </authorList>
    </citation>
    <scope>NUCLEOTIDE SEQUENCE [LARGE SCALE GENOMIC DNA]</scope>
    <source>
        <strain evidence="3 5">DSM 2261</strain>
    </source>
</reference>
<evidence type="ECO:0000256" key="1">
    <source>
        <dbReference type="SAM" id="MobiDB-lite"/>
    </source>
</evidence>
<dbReference type="Proteomes" id="UP000256345">
    <property type="component" value="Unassembled WGS sequence"/>
</dbReference>
<feature type="compositionally biased region" description="Basic and acidic residues" evidence="1">
    <location>
        <begin position="37"/>
        <end position="56"/>
    </location>
</feature>